<dbReference type="Proteomes" id="UP000286954">
    <property type="component" value="Chromosome"/>
</dbReference>
<dbReference type="InterPro" id="IPR008007">
    <property type="entry name" value="Peptidase_M42"/>
</dbReference>
<accession>A0A3T0E962</accession>
<dbReference type="Gene3D" id="3.40.630.10">
    <property type="entry name" value="Zn peptidases"/>
    <property type="match status" value="1"/>
</dbReference>
<evidence type="ECO:0000313" key="1">
    <source>
        <dbReference type="EMBL" id="AZU03921.1"/>
    </source>
</evidence>
<sequence length="354" mass="37562">MNRAGETDLAARILAKTNEYLDFPSVVGHETPFLDHLARDFSGLGFTPERHANLCVIDTAKPGPVFIAHVDRHGAVIAPDGAPVYAAHAVKNEKYGEQAVASEVLAVRVNERYGGEEVFAYDRKTGGRLAYGDVTGARLDGEGRIVLDIPGMPALPPGTPISFARALDRSSNGQVSGQLDNPVSVAVLRVAAELGLGGHIVFTAEEEIGRSAAHFLHWADKALPARKDVVVLDTSPFEDSAAMLAGAVILRRRDASASFHEAMVERVERAAASAGAPIIFKDAFIEAENAARTRRGQPLKGIGLTELGKITAQSKGAFTGASLQVPTVNYHSNQETTSPRALVAMLRTALALTS</sequence>
<dbReference type="RefSeq" id="WP_127566522.1">
    <property type="nucleotide sequence ID" value="NZ_BMFB01000007.1"/>
</dbReference>
<dbReference type="KEGG" id="gak:X907_1388"/>
<organism evidence="1 2">
    <name type="scientific">Glycocaulis alkaliphilus</name>
    <dbReference type="NCBI Taxonomy" id="1434191"/>
    <lineage>
        <taxon>Bacteria</taxon>
        <taxon>Pseudomonadati</taxon>
        <taxon>Pseudomonadota</taxon>
        <taxon>Alphaproteobacteria</taxon>
        <taxon>Maricaulales</taxon>
        <taxon>Maricaulaceae</taxon>
        <taxon>Glycocaulis</taxon>
    </lineage>
</organism>
<dbReference type="InterPro" id="IPR051464">
    <property type="entry name" value="Peptidase_M42_aminopept"/>
</dbReference>
<dbReference type="Pfam" id="PF05343">
    <property type="entry name" value="Peptidase_M42"/>
    <property type="match status" value="1"/>
</dbReference>
<dbReference type="PANTHER" id="PTHR32481:SF0">
    <property type="entry name" value="AMINOPEPTIDASE YPDE-RELATED"/>
    <property type="match status" value="1"/>
</dbReference>
<keyword evidence="2" id="KW-1185">Reference proteome</keyword>
<evidence type="ECO:0000313" key="2">
    <source>
        <dbReference type="Proteomes" id="UP000286954"/>
    </source>
</evidence>
<reference evidence="1 2" key="1">
    <citation type="submission" date="2016-12" db="EMBL/GenBank/DDBJ databases">
        <title>The genome of dimorphic prosthecate Glycocaulis alkaliphilus 6b-8t, isolated from crude oil dictates its adaptability in petroleum environments.</title>
        <authorList>
            <person name="Wu X.-L."/>
            <person name="Geng S."/>
        </authorList>
    </citation>
    <scope>NUCLEOTIDE SEQUENCE [LARGE SCALE GENOMIC DNA]</scope>
    <source>
        <strain evidence="1 2">6B-8</strain>
    </source>
</reference>
<protein>
    <submittedName>
        <fullName evidence="1">Uncharacterized protein</fullName>
    </submittedName>
</protein>
<name>A0A3T0E962_9PROT</name>
<dbReference type="SUPFAM" id="SSF53187">
    <property type="entry name" value="Zn-dependent exopeptidases"/>
    <property type="match status" value="1"/>
</dbReference>
<dbReference type="PANTHER" id="PTHR32481">
    <property type="entry name" value="AMINOPEPTIDASE"/>
    <property type="match status" value="1"/>
</dbReference>
<proteinExistence type="predicted"/>
<dbReference type="OrthoDB" id="5347391at2"/>
<dbReference type="EMBL" id="CP018911">
    <property type="protein sequence ID" value="AZU03921.1"/>
    <property type="molecule type" value="Genomic_DNA"/>
</dbReference>
<gene>
    <name evidence="1" type="ORF">X907_1388</name>
</gene>
<dbReference type="AlphaFoldDB" id="A0A3T0E962"/>